<feature type="non-terminal residue" evidence="1">
    <location>
        <position position="1"/>
    </location>
</feature>
<evidence type="ECO:0000313" key="1">
    <source>
        <dbReference type="EMBL" id="MBA0551807.1"/>
    </source>
</evidence>
<evidence type="ECO:0000313" key="2">
    <source>
        <dbReference type="Proteomes" id="UP000593572"/>
    </source>
</evidence>
<sequence>LFLVGGGKNSSFIELDLLHQILRMRWRVRIHHIPRIHNEVADHMAKCYILGVSSL</sequence>
<keyword evidence="2" id="KW-1185">Reference proteome</keyword>
<reference evidence="1 2" key="1">
    <citation type="journal article" date="2019" name="Genome Biol. Evol.">
        <title>Insights into the evolution of the New World diploid cottons (Gossypium, subgenus Houzingenia) based on genome sequencing.</title>
        <authorList>
            <person name="Grover C.E."/>
            <person name="Arick M.A. 2nd"/>
            <person name="Thrash A."/>
            <person name="Conover J.L."/>
            <person name="Sanders W.S."/>
            <person name="Peterson D.G."/>
            <person name="Frelichowski J.E."/>
            <person name="Scheffler J.A."/>
            <person name="Scheffler B.E."/>
            <person name="Wendel J.F."/>
        </authorList>
    </citation>
    <scope>NUCLEOTIDE SEQUENCE [LARGE SCALE GENOMIC DNA]</scope>
    <source>
        <strain evidence="1">157</strain>
        <tissue evidence="1">Leaf</tissue>
    </source>
</reference>
<accession>A0A7J8LH73</accession>
<comment type="caution">
    <text evidence="1">The sequence shown here is derived from an EMBL/GenBank/DDBJ whole genome shotgun (WGS) entry which is preliminary data.</text>
</comment>
<dbReference type="Proteomes" id="UP000593572">
    <property type="component" value="Unassembled WGS sequence"/>
</dbReference>
<evidence type="ECO:0008006" key="3">
    <source>
        <dbReference type="Google" id="ProtNLM"/>
    </source>
</evidence>
<name>A0A7J8LH73_9ROSI</name>
<gene>
    <name evidence="1" type="ORF">Golob_022670</name>
</gene>
<organism evidence="1 2">
    <name type="scientific">Gossypium lobatum</name>
    <dbReference type="NCBI Taxonomy" id="34289"/>
    <lineage>
        <taxon>Eukaryota</taxon>
        <taxon>Viridiplantae</taxon>
        <taxon>Streptophyta</taxon>
        <taxon>Embryophyta</taxon>
        <taxon>Tracheophyta</taxon>
        <taxon>Spermatophyta</taxon>
        <taxon>Magnoliopsida</taxon>
        <taxon>eudicotyledons</taxon>
        <taxon>Gunneridae</taxon>
        <taxon>Pentapetalae</taxon>
        <taxon>rosids</taxon>
        <taxon>malvids</taxon>
        <taxon>Malvales</taxon>
        <taxon>Malvaceae</taxon>
        <taxon>Malvoideae</taxon>
        <taxon>Gossypium</taxon>
    </lineage>
</organism>
<dbReference type="EMBL" id="JABEZX010000003">
    <property type="protein sequence ID" value="MBA0551807.1"/>
    <property type="molecule type" value="Genomic_DNA"/>
</dbReference>
<dbReference type="AlphaFoldDB" id="A0A7J8LH73"/>
<proteinExistence type="predicted"/>
<protein>
    <recommendedName>
        <fullName evidence="3">RNase H type-1 domain-containing protein</fullName>
    </recommendedName>
</protein>